<accession>A0ABS4BS28</accession>
<dbReference type="InterPro" id="IPR018697">
    <property type="entry name" value="DUF2199"/>
</dbReference>
<keyword evidence="2" id="KW-1185">Reference proteome</keyword>
<proteinExistence type="predicted"/>
<evidence type="ECO:0000313" key="2">
    <source>
        <dbReference type="Proteomes" id="UP000670776"/>
    </source>
</evidence>
<dbReference type="Proteomes" id="UP000670776">
    <property type="component" value="Unassembled WGS sequence"/>
</dbReference>
<organism evidence="1 2">
    <name type="scientific">Mariniflexile gromovii</name>
    <dbReference type="NCBI Taxonomy" id="362523"/>
    <lineage>
        <taxon>Bacteria</taxon>
        <taxon>Pseudomonadati</taxon>
        <taxon>Bacteroidota</taxon>
        <taxon>Flavobacteriia</taxon>
        <taxon>Flavobacteriales</taxon>
        <taxon>Flavobacteriaceae</taxon>
        <taxon>Mariniflexile</taxon>
    </lineage>
</organism>
<evidence type="ECO:0000313" key="1">
    <source>
        <dbReference type="EMBL" id="MBP0903383.1"/>
    </source>
</evidence>
<dbReference type="Pfam" id="PF09965">
    <property type="entry name" value="DUF2199"/>
    <property type="match status" value="1"/>
</dbReference>
<protein>
    <submittedName>
        <fullName evidence="1">DUF2199 domain-containing protein</fullName>
    </submittedName>
</protein>
<gene>
    <name evidence="1" type="ORF">J8H85_06050</name>
</gene>
<comment type="caution">
    <text evidence="1">The sequence shown here is derived from an EMBL/GenBank/DDBJ whole genome shotgun (WGS) entry which is preliminary data.</text>
</comment>
<name>A0ABS4BS28_9FLAO</name>
<sequence length="75" mass="8667">MDEDPYFGWIQTKVPTYGETINIKSIAIEQKVGLIPLIKCIEENHNLTKDQENGISYKRAKEIVAEILKEQHQPK</sequence>
<dbReference type="EMBL" id="JAGJCB010000004">
    <property type="protein sequence ID" value="MBP0903383.1"/>
    <property type="molecule type" value="Genomic_DNA"/>
</dbReference>
<reference evidence="1 2" key="1">
    <citation type="submission" date="2021-04" db="EMBL/GenBank/DDBJ databases">
        <title>Mariniflexile gromovii gen. nov., sp. nov., a gliding bacterium isolated from the sea urchin Strongylocentrotus intermedius.</title>
        <authorList>
            <person name="Ko S."/>
            <person name="Le V."/>
            <person name="Ahn C.-Y."/>
            <person name="Oh H.-M."/>
        </authorList>
    </citation>
    <scope>NUCLEOTIDE SEQUENCE [LARGE SCALE GENOMIC DNA]</scope>
    <source>
        <strain evidence="1 2">KCTC 12570</strain>
    </source>
</reference>